<dbReference type="OrthoDB" id="9768226at2"/>
<dbReference type="GO" id="GO:0016874">
    <property type="term" value="F:ligase activity"/>
    <property type="evidence" value="ECO:0007669"/>
    <property type="project" value="UniProtKB-KW"/>
</dbReference>
<feature type="transmembrane region" description="Helical" evidence="5">
    <location>
        <begin position="198"/>
        <end position="216"/>
    </location>
</feature>
<keyword evidence="2 5" id="KW-0812">Transmembrane</keyword>
<feature type="transmembrane region" description="Helical" evidence="5">
    <location>
        <begin position="264"/>
        <end position="283"/>
    </location>
</feature>
<dbReference type="AlphaFoldDB" id="Q2SIL2"/>
<organism evidence="7 8">
    <name type="scientific">Hahella chejuensis (strain KCTC 2396)</name>
    <dbReference type="NCBI Taxonomy" id="349521"/>
    <lineage>
        <taxon>Bacteria</taxon>
        <taxon>Pseudomonadati</taxon>
        <taxon>Pseudomonadota</taxon>
        <taxon>Gammaproteobacteria</taxon>
        <taxon>Oceanospirillales</taxon>
        <taxon>Hahellaceae</taxon>
        <taxon>Hahella</taxon>
    </lineage>
</organism>
<feature type="transmembrane region" description="Helical" evidence="5">
    <location>
        <begin position="173"/>
        <end position="192"/>
    </location>
</feature>
<name>Q2SIL2_HAHCH</name>
<dbReference type="PANTHER" id="PTHR37422:SF13">
    <property type="entry name" value="LIPOPOLYSACCHARIDE BIOSYNTHESIS PROTEIN PA4999-RELATED"/>
    <property type="match status" value="1"/>
</dbReference>
<feature type="domain" description="O-antigen ligase-related" evidence="6">
    <location>
        <begin position="236"/>
        <end position="365"/>
    </location>
</feature>
<dbReference type="Pfam" id="PF04932">
    <property type="entry name" value="Wzy_C"/>
    <property type="match status" value="1"/>
</dbReference>
<evidence type="ECO:0000256" key="1">
    <source>
        <dbReference type="ARBA" id="ARBA00004141"/>
    </source>
</evidence>
<sequence length="441" mass="50777">MNFPQLESPGGAFPKKKAETSIDSDMERLYSMDLKYYYHTIRAEGIAFIGICGYLFFEYVRPQSIYNWLDVLPWVPVCLLTAIMGILFFEKKKIKTAHPLNKLMVAYFLVVLLSSAFSQYSSVSFDNLWKFSDWFIIYFLIVKIVNTPKRFFIFFLSFLIYSLKMSQHGFISWASRGFGFASWGVTGAPGWFHNSGEVGIQMAIYVPLAVAFVMALKSYWNKIWKYIFFFMPFSGTGTIIASSSRGALVGLAASGLMALSKTKYLIRTLLAVTIIGSIIWYFVPDESKARFQSSGEDKTSLHRMERWQHGWETLNNYPLLGVGHDAWTTFYPRNFTPEEKGSKLVHNIFVQCGSELGYSGLFVLFLLLFVSFKTNRTVRKQAEKYDDKFYYYLSYGMDLGLIGLLISASFVTVLYYPFLWIHFALTTTMHNSWNVKVKLKQ</sequence>
<feature type="transmembrane region" description="Helical" evidence="5">
    <location>
        <begin position="71"/>
        <end position="89"/>
    </location>
</feature>
<feature type="transmembrane region" description="Helical" evidence="5">
    <location>
        <begin position="36"/>
        <end position="56"/>
    </location>
</feature>
<dbReference type="EMBL" id="CP000155">
    <property type="protein sequence ID" value="ABC29512.1"/>
    <property type="molecule type" value="Genomic_DNA"/>
</dbReference>
<keyword evidence="7" id="KW-0436">Ligase</keyword>
<dbReference type="KEGG" id="hch:HCH_02727"/>
<evidence type="ECO:0000256" key="5">
    <source>
        <dbReference type="SAM" id="Phobius"/>
    </source>
</evidence>
<feature type="transmembrane region" description="Helical" evidence="5">
    <location>
        <begin position="101"/>
        <end position="123"/>
    </location>
</feature>
<comment type="subcellular location">
    <subcellularLocation>
        <location evidence="1">Membrane</location>
        <topology evidence="1">Multi-pass membrane protein</topology>
    </subcellularLocation>
</comment>
<keyword evidence="8" id="KW-1185">Reference proteome</keyword>
<evidence type="ECO:0000259" key="6">
    <source>
        <dbReference type="Pfam" id="PF04932"/>
    </source>
</evidence>
<dbReference type="RefSeq" id="WP_011396581.1">
    <property type="nucleotide sequence ID" value="NC_007645.1"/>
</dbReference>
<evidence type="ECO:0000313" key="8">
    <source>
        <dbReference type="Proteomes" id="UP000000238"/>
    </source>
</evidence>
<dbReference type="Proteomes" id="UP000000238">
    <property type="component" value="Chromosome"/>
</dbReference>
<accession>Q2SIL2</accession>
<feature type="transmembrane region" description="Helical" evidence="5">
    <location>
        <begin position="348"/>
        <end position="372"/>
    </location>
</feature>
<gene>
    <name evidence="7" type="ordered locus">HCH_02727</name>
</gene>
<evidence type="ECO:0000256" key="2">
    <source>
        <dbReference type="ARBA" id="ARBA00022692"/>
    </source>
</evidence>
<dbReference type="PANTHER" id="PTHR37422">
    <property type="entry name" value="TEICHURONIC ACID BIOSYNTHESIS PROTEIN TUAE"/>
    <property type="match status" value="1"/>
</dbReference>
<reference evidence="7 8" key="1">
    <citation type="journal article" date="2005" name="Nucleic Acids Res.">
        <title>Genomic blueprint of Hahella chejuensis, a marine microbe producing an algicidal agent.</title>
        <authorList>
            <person name="Jeong H."/>
            <person name="Yim J.H."/>
            <person name="Lee C."/>
            <person name="Choi S.-H."/>
            <person name="Park Y.K."/>
            <person name="Yoon S.H."/>
            <person name="Hur C.-G."/>
            <person name="Kang H.-Y."/>
            <person name="Kim D."/>
            <person name="Lee H.H."/>
            <person name="Park K.H."/>
            <person name="Park S.-H."/>
            <person name="Park H.-S."/>
            <person name="Lee H.K."/>
            <person name="Oh T.K."/>
            <person name="Kim J.F."/>
        </authorList>
    </citation>
    <scope>NUCLEOTIDE SEQUENCE [LARGE SCALE GENOMIC DNA]</scope>
    <source>
        <strain evidence="7 8">KCTC 2396</strain>
    </source>
</reference>
<protein>
    <submittedName>
        <fullName evidence="7">Lipid A core-O-antigen ligase and related enzyme</fullName>
    </submittedName>
</protein>
<proteinExistence type="predicted"/>
<feature type="transmembrane region" description="Helical" evidence="5">
    <location>
        <begin position="223"/>
        <end position="244"/>
    </location>
</feature>
<dbReference type="STRING" id="349521.HCH_02727"/>
<dbReference type="eggNOG" id="COG3307">
    <property type="taxonomic scope" value="Bacteria"/>
</dbReference>
<feature type="transmembrane region" description="Helical" evidence="5">
    <location>
        <begin position="135"/>
        <end position="161"/>
    </location>
</feature>
<evidence type="ECO:0000256" key="4">
    <source>
        <dbReference type="ARBA" id="ARBA00023136"/>
    </source>
</evidence>
<evidence type="ECO:0000256" key="3">
    <source>
        <dbReference type="ARBA" id="ARBA00022989"/>
    </source>
</evidence>
<dbReference type="GO" id="GO:0016020">
    <property type="term" value="C:membrane"/>
    <property type="evidence" value="ECO:0007669"/>
    <property type="project" value="UniProtKB-SubCell"/>
</dbReference>
<dbReference type="InterPro" id="IPR051533">
    <property type="entry name" value="WaaL-like"/>
</dbReference>
<dbReference type="HOGENOM" id="CLU_668689_0_0_6"/>
<dbReference type="InterPro" id="IPR007016">
    <property type="entry name" value="O-antigen_ligase-rel_domated"/>
</dbReference>
<evidence type="ECO:0000313" key="7">
    <source>
        <dbReference type="EMBL" id="ABC29512.1"/>
    </source>
</evidence>
<feature type="transmembrane region" description="Helical" evidence="5">
    <location>
        <begin position="392"/>
        <end position="416"/>
    </location>
</feature>
<keyword evidence="3 5" id="KW-1133">Transmembrane helix</keyword>
<keyword evidence="4 5" id="KW-0472">Membrane</keyword>